<gene>
    <name evidence="1" type="ORF">MW7_009170</name>
</gene>
<evidence type="ECO:0000313" key="2">
    <source>
        <dbReference type="Proteomes" id="UP000004277"/>
    </source>
</evidence>
<keyword evidence="2" id="KW-1185">Reference proteome</keyword>
<keyword evidence="1" id="KW-0808">Transferase</keyword>
<name>A0ACD3SRH0_9BURK</name>
<accession>A0ACD3SRH0</accession>
<proteinExistence type="predicted"/>
<protein>
    <submittedName>
        <fullName evidence="1">Succinyldiaminopimelate transaminase</fullName>
        <ecNumber evidence="1">2.6.1.17</ecNumber>
    </submittedName>
</protein>
<evidence type="ECO:0000313" key="1">
    <source>
        <dbReference type="EMBL" id="TMS58859.1"/>
    </source>
</evidence>
<sequence length="483" mass="53134">MARTGASEWEWVVDVALTALDMAAGIYQQINLTIPGAAWKRCWTVAPGTSGRQEYSPAEPTVSGASSIMLRFKPAWKNFVNPRLASLQPYPFEKLKELVKDVTPNPALAPISFGIGEPKHATPALIQRAMADALAGLANYPTTAGSLALRTSIAEWIQRRYGLPKIDPATEVLPVTGTREALFAFGQVVIDSTRPDPLVLCPNPFYQIYEGAALLGGARPYFANSDPARNFAPDFDSVPDDVWARVQLVYLCTPGNPSGSVLTLEDWKKLFELSDRYGFVIASDECYSEIYFDEARPPLGGLEAAHRLGRGFERLVMFSSLSKRSNVPGMRSGFVAGDPELLKTFLLYRTYHGSAMSPVVQSASIAAWNDETHVLENRALYRTKFAQVTPMLAEVIDVALPDAGFYLWANVARTGLDDATFTRELLAEQNVAMLPGSYVARDVEVNGTVVNPGRNYVRIALVANVEECLEGARRIVEFCRRRK</sequence>
<reference evidence="1" key="1">
    <citation type="submission" date="2019-05" db="EMBL/GenBank/DDBJ databases">
        <title>Revised genome assembly of Burkholderiaceae (previously Ralstonia) sp. PBA.</title>
        <authorList>
            <person name="Gan H.M."/>
        </authorList>
    </citation>
    <scope>NUCLEOTIDE SEQUENCE</scope>
    <source>
        <strain evidence="1">PBA</strain>
    </source>
</reference>
<keyword evidence="1" id="KW-0032">Aminotransferase</keyword>
<dbReference type="Proteomes" id="UP000004277">
    <property type="component" value="Unassembled WGS sequence"/>
</dbReference>
<dbReference type="EC" id="2.6.1.17" evidence="1"/>
<comment type="caution">
    <text evidence="1">The sequence shown here is derived from an EMBL/GenBank/DDBJ whole genome shotgun (WGS) entry which is preliminary data.</text>
</comment>
<dbReference type="EMBL" id="AKCV02000015">
    <property type="protein sequence ID" value="TMS58859.1"/>
    <property type="molecule type" value="Genomic_DNA"/>
</dbReference>
<organism evidence="1 2">
    <name type="scientific">Imbroritus primus</name>
    <dbReference type="NCBI Taxonomy" id="3058603"/>
    <lineage>
        <taxon>Bacteria</taxon>
        <taxon>Pseudomonadati</taxon>
        <taxon>Pseudomonadota</taxon>
        <taxon>Betaproteobacteria</taxon>
        <taxon>Burkholderiales</taxon>
        <taxon>Burkholderiaceae</taxon>
        <taxon>Imbroritus</taxon>
    </lineage>
</organism>